<dbReference type="PROSITE" id="PS51257">
    <property type="entry name" value="PROKAR_LIPOPROTEIN"/>
    <property type="match status" value="1"/>
</dbReference>
<reference evidence="5" key="1">
    <citation type="submission" date="2017-10" db="EMBL/GenBank/DDBJ databases">
        <title>Phenotypic and genomic properties of facultatively anaerobic sulfur-reducing natronoarchaea from hypersaline soda lakes.</title>
        <authorList>
            <person name="Sorokin D.Y."/>
            <person name="Kublanov I.V."/>
            <person name="Roman P."/>
            <person name="Sinninghe Damste J.S."/>
            <person name="Golyshin P.N."/>
            <person name="Rojo D."/>
            <person name="Ciordia S."/>
            <person name="Mena Md.C."/>
            <person name="Ferrer M."/>
            <person name="Messina E."/>
            <person name="Smedile F."/>
            <person name="La Spada G."/>
            <person name="La Cono V."/>
            <person name="Yakimov M.M."/>
        </authorList>
    </citation>
    <scope>NUCLEOTIDE SEQUENCE [LARGE SCALE GENOMIC DNA]</scope>
    <source>
        <strain evidence="5">AArc1</strain>
    </source>
</reference>
<keyword evidence="4" id="KW-1185">Reference proteome</keyword>
<dbReference type="Pfam" id="PF13360">
    <property type="entry name" value="PQQ_2"/>
    <property type="match status" value="1"/>
</dbReference>
<evidence type="ECO:0000313" key="3">
    <source>
        <dbReference type="EMBL" id="AXR81747.1"/>
    </source>
</evidence>
<dbReference type="Gene3D" id="2.130.10.10">
    <property type="entry name" value="YVTN repeat-like/Quinoprotein amine dehydrogenase"/>
    <property type="match status" value="2"/>
</dbReference>
<proteinExistence type="predicted"/>
<dbReference type="Proteomes" id="UP000258707">
    <property type="component" value="Chromosome"/>
</dbReference>
<dbReference type="InterPro" id="IPR011047">
    <property type="entry name" value="Quinoprotein_ADH-like_sf"/>
</dbReference>
<dbReference type="Proteomes" id="UP000258613">
    <property type="component" value="Chromosome"/>
</dbReference>
<evidence type="ECO:0000313" key="2">
    <source>
        <dbReference type="EMBL" id="AXR78255.1"/>
    </source>
</evidence>
<dbReference type="KEGG" id="nan:AArc1_1935"/>
<dbReference type="PANTHER" id="PTHR34512">
    <property type="entry name" value="CELL SURFACE PROTEIN"/>
    <property type="match status" value="1"/>
</dbReference>
<accession>A0A346PFG0</accession>
<dbReference type="EMBL" id="CP024047">
    <property type="protein sequence ID" value="AXR78255.1"/>
    <property type="molecule type" value="Genomic_DNA"/>
</dbReference>
<gene>
    <name evidence="2" type="ORF">AArc1_1935</name>
    <name evidence="3" type="ORF">AArcMg_1738</name>
</gene>
<reference evidence="4" key="2">
    <citation type="submission" date="2018-02" db="EMBL/GenBank/DDBJ databases">
        <title>Phenotypic and genomic properties of facultatively anaerobic sulfur-reducing natronoarchaea from hypersaline soda lakes.</title>
        <authorList>
            <person name="Sorokin D.Y."/>
            <person name="Kublanov I.V."/>
            <person name="Roman P."/>
            <person name="Sinninghe Damste J.S."/>
            <person name="Golyshin P.N."/>
            <person name="Rojo D."/>
            <person name="Ciordia S."/>
            <person name="Mena M.D.C."/>
            <person name="Ferrer M."/>
            <person name="Messina E."/>
            <person name="Smedile F."/>
            <person name="La Spada G."/>
            <person name="La Cono V."/>
            <person name="Yakimov M.M."/>
        </authorList>
    </citation>
    <scope>NUCLEOTIDE SEQUENCE [LARGE SCALE GENOMIC DNA]</scope>
    <source>
        <strain evidence="4">AArc-Mg</strain>
    </source>
</reference>
<dbReference type="InterPro" id="IPR018391">
    <property type="entry name" value="PQQ_b-propeller_rpt"/>
</dbReference>
<feature type="domain" description="Pyrrolo-quinoline quinone repeat" evidence="1">
    <location>
        <begin position="250"/>
        <end position="354"/>
    </location>
</feature>
<evidence type="ECO:0000313" key="4">
    <source>
        <dbReference type="Proteomes" id="UP000258613"/>
    </source>
</evidence>
<dbReference type="InterPro" id="IPR015943">
    <property type="entry name" value="WD40/YVTN_repeat-like_dom_sf"/>
</dbReference>
<name>A0A346PQF2_9EURY</name>
<dbReference type="PANTHER" id="PTHR34512:SF30">
    <property type="entry name" value="OUTER MEMBRANE PROTEIN ASSEMBLY FACTOR BAMB"/>
    <property type="match status" value="1"/>
</dbReference>
<accession>A0A346PQF2</accession>
<dbReference type="EMBL" id="CP027033">
    <property type="protein sequence ID" value="AXR81747.1"/>
    <property type="molecule type" value="Genomic_DNA"/>
</dbReference>
<protein>
    <recommendedName>
        <fullName evidence="1">Pyrrolo-quinoline quinone repeat domain-containing protein</fullName>
    </recommendedName>
</protein>
<organism evidence="3 4">
    <name type="scientific">Natrarchaeobaculum sulfurireducens</name>
    <dbReference type="NCBI Taxonomy" id="2044521"/>
    <lineage>
        <taxon>Archaea</taxon>
        <taxon>Methanobacteriati</taxon>
        <taxon>Methanobacteriota</taxon>
        <taxon>Stenosarchaea group</taxon>
        <taxon>Halobacteria</taxon>
        <taxon>Halobacteriales</taxon>
        <taxon>Natrialbaceae</taxon>
        <taxon>Natrarchaeobaculum</taxon>
    </lineage>
</organism>
<sequence length="383" mass="41450">MNMKRRSFSLIAVSLVTGCLSMNSTARNDSPAERISAFGTEEWPQQGGDPMNRYHGYVSGEFEKDILEVQTWNTDSRSIRAPPITSQTNTFLIDGSEGVVTFGTDGQYERTFDYVLPIGAAYIDDDLFVLGSEKLVRLSDNEVSWSVPLEVPPQSIKATGDQILVTPDLADSIVSIHNADTGEIVTTTSVDGTISSAAFSENGTGYLLTSRGTVIAISGDQVAVLADLDTYGTQISVEKDILYVAGNDGNGLITALDIETGEILWEITEPGLGDWGFAVDDRHVYTLTNSGTLTAISEGEIIWTAKSEGSFQKHAGADRAPVCTDDFVMYIGSEMALVVVDRETGTEQGRYTWNPVSPNRPIPYGNGVLLSDQVGLYWLPVDD</sequence>
<dbReference type="InterPro" id="IPR002372">
    <property type="entry name" value="PQQ_rpt_dom"/>
</dbReference>
<dbReference type="SMART" id="SM00564">
    <property type="entry name" value="PQQ"/>
    <property type="match status" value="3"/>
</dbReference>
<dbReference type="SUPFAM" id="SSF50998">
    <property type="entry name" value="Quinoprotein alcohol dehydrogenase-like"/>
    <property type="match status" value="1"/>
</dbReference>
<dbReference type="KEGG" id="nag:AArcMg_1738"/>
<evidence type="ECO:0000313" key="5">
    <source>
        <dbReference type="Proteomes" id="UP000258707"/>
    </source>
</evidence>
<dbReference type="AlphaFoldDB" id="A0A346PQF2"/>
<reference evidence="3" key="3">
    <citation type="journal article" date="2019" name="Int. J. Syst. Evol. Microbiol.">
        <title>Natronolimnobius sulfurireducens sp. nov. and Halalkaliarchaeum desulfuricum gen. nov., sp. nov., the first sulfur-respiring alkaliphilic haloarchaea from hypersaline alkaline lakes.</title>
        <authorList>
            <person name="Sorokin D.Y."/>
            <person name="Yakimov M."/>
            <person name="Messina E."/>
            <person name="Merkel A.Y."/>
            <person name="Bale N.J."/>
            <person name="Sinninghe Damste J.S."/>
        </authorList>
    </citation>
    <scope>NUCLEOTIDE SEQUENCE</scope>
    <source>
        <strain evidence="3">AArc-Mg</strain>
        <strain evidence="2">AArc1</strain>
    </source>
</reference>
<evidence type="ECO:0000259" key="1">
    <source>
        <dbReference type="Pfam" id="PF13360"/>
    </source>
</evidence>